<feature type="signal peptide" evidence="2">
    <location>
        <begin position="1"/>
        <end position="31"/>
    </location>
</feature>
<name>A0A0F4L9W8_9LACO</name>
<accession>A0A0F4L9W8</accession>
<sequence length="127" mass="13641">MKKLFTIIYLFTSIAATVLGLLATNPESVKADTVSSNGNTYPNSTKNIINTDGNNTENDSNTSMATKISENSSSTNAAENNNTNNNILDNNSANTEPSTVTTRLKISNSPITLEEDETKKTPLLLLI</sequence>
<keyword evidence="2" id="KW-0732">Signal</keyword>
<dbReference type="PATRIC" id="fig|1218506.3.peg.1894"/>
<reference evidence="3 4" key="1">
    <citation type="submission" date="2015-01" db="EMBL/GenBank/DDBJ databases">
        <title>Comparative genomics of the lactic acid bacteria isolated from the honey bee gut.</title>
        <authorList>
            <person name="Ellegaard K.M."/>
            <person name="Tamarit D."/>
            <person name="Javelind E."/>
            <person name="Olofsson T."/>
            <person name="Andersson S.G."/>
            <person name="Vasquez A."/>
        </authorList>
    </citation>
    <scope>NUCLEOTIDE SEQUENCE [LARGE SCALE GENOMIC DNA]</scope>
    <source>
        <strain evidence="3 4">Hma2</strain>
    </source>
</reference>
<evidence type="ECO:0000313" key="4">
    <source>
        <dbReference type="Proteomes" id="UP000033612"/>
    </source>
</evidence>
<feature type="chain" id="PRO_5002472321" evidence="2">
    <location>
        <begin position="32"/>
        <end position="127"/>
    </location>
</feature>
<comment type="caution">
    <text evidence="3">The sequence shown here is derived from an EMBL/GenBank/DDBJ whole genome shotgun (WGS) entry which is preliminary data.</text>
</comment>
<gene>
    <name evidence="3" type="ORF">JF75_17980</name>
</gene>
<dbReference type="STRING" id="1218506.JF75_17980"/>
<feature type="region of interest" description="Disordered" evidence="1">
    <location>
        <begin position="32"/>
        <end position="100"/>
    </location>
</feature>
<dbReference type="HOGENOM" id="CLU_1967751_0_0_9"/>
<proteinExistence type="predicted"/>
<organism evidence="3 4">
    <name type="scientific">Lactobacillus kimbladii</name>
    <dbReference type="NCBI Taxonomy" id="1218506"/>
    <lineage>
        <taxon>Bacteria</taxon>
        <taxon>Bacillati</taxon>
        <taxon>Bacillota</taxon>
        <taxon>Bacilli</taxon>
        <taxon>Lactobacillales</taxon>
        <taxon>Lactobacillaceae</taxon>
        <taxon>Lactobacillus</taxon>
    </lineage>
</organism>
<dbReference type="EMBL" id="JXLH01000028">
    <property type="protein sequence ID" value="KJY55039.1"/>
    <property type="molecule type" value="Genomic_DNA"/>
</dbReference>
<evidence type="ECO:0000313" key="3">
    <source>
        <dbReference type="EMBL" id="KJY55039.1"/>
    </source>
</evidence>
<dbReference type="RefSeq" id="WP_046332740.1">
    <property type="nucleotide sequence ID" value="NZ_JBHTBO010000025.1"/>
</dbReference>
<feature type="compositionally biased region" description="Polar residues" evidence="1">
    <location>
        <begin position="33"/>
        <end position="68"/>
    </location>
</feature>
<feature type="compositionally biased region" description="Low complexity" evidence="1">
    <location>
        <begin position="69"/>
        <end position="95"/>
    </location>
</feature>
<keyword evidence="4" id="KW-1185">Reference proteome</keyword>
<dbReference type="Proteomes" id="UP000033612">
    <property type="component" value="Unassembled WGS sequence"/>
</dbReference>
<protein>
    <submittedName>
        <fullName evidence="3">Uncharacterized protein</fullName>
    </submittedName>
</protein>
<dbReference type="AlphaFoldDB" id="A0A0F4L9W8"/>
<evidence type="ECO:0000256" key="2">
    <source>
        <dbReference type="SAM" id="SignalP"/>
    </source>
</evidence>
<evidence type="ECO:0000256" key="1">
    <source>
        <dbReference type="SAM" id="MobiDB-lite"/>
    </source>
</evidence>